<keyword evidence="1" id="KW-1133">Transmembrane helix</keyword>
<reference evidence="2 3" key="2">
    <citation type="journal article" date="2011" name="Stand. Genomic Sci.">
        <title>Complete genome sequence of Bacteroides helcogenes type strain (P 36-108).</title>
        <authorList>
            <person name="Pati A."/>
            <person name="Gronow S."/>
            <person name="Zeytun A."/>
            <person name="Lapidus A."/>
            <person name="Nolan M."/>
            <person name="Hammon N."/>
            <person name="Deshpande S."/>
            <person name="Cheng J.F."/>
            <person name="Tapia R."/>
            <person name="Han C."/>
            <person name="Goodwin L."/>
            <person name="Pitluck S."/>
            <person name="Liolios K."/>
            <person name="Pagani I."/>
            <person name="Ivanova N."/>
            <person name="Mavromatis K."/>
            <person name="Chen A."/>
            <person name="Palaniappan K."/>
            <person name="Land M."/>
            <person name="Hauser L."/>
            <person name="Chang Y.J."/>
            <person name="Jeffries C.D."/>
            <person name="Detter J.C."/>
            <person name="Brambilla E."/>
            <person name="Rohde M."/>
            <person name="Goker M."/>
            <person name="Woyke T."/>
            <person name="Bristow J."/>
            <person name="Eisen J.A."/>
            <person name="Markowitz V."/>
            <person name="Hugenholtz P."/>
            <person name="Kyrpides N.C."/>
            <person name="Klenk H.P."/>
            <person name="Lucas S."/>
        </authorList>
    </citation>
    <scope>NUCLEOTIDE SEQUENCE [LARGE SCALE GENOMIC DNA]</scope>
    <source>
        <strain evidence="3">ATCC 35417 / DSM 20613 / JCM 6297 / CCUG 15421 / P 36-108</strain>
    </source>
</reference>
<evidence type="ECO:0000256" key="1">
    <source>
        <dbReference type="SAM" id="Phobius"/>
    </source>
</evidence>
<accession>E6SST1</accession>
<dbReference type="Proteomes" id="UP000008630">
    <property type="component" value="Chromosome"/>
</dbReference>
<reference key="1">
    <citation type="submission" date="2010-11" db="EMBL/GenBank/DDBJ databases">
        <title>The complete genome of Bacteroides helcogenes P 36-108.</title>
        <authorList>
            <consortium name="US DOE Joint Genome Institute (JGI-PGF)"/>
            <person name="Lucas S."/>
            <person name="Copeland A."/>
            <person name="Lapidus A."/>
            <person name="Bruce D."/>
            <person name="Goodwin L."/>
            <person name="Pitluck S."/>
            <person name="Kyrpides N."/>
            <person name="Mavromatis K."/>
            <person name="Ivanova N."/>
            <person name="Zeytun A."/>
            <person name="Brettin T."/>
            <person name="Detter J.C."/>
            <person name="Tapia R."/>
            <person name="Han C."/>
            <person name="Land M."/>
            <person name="Hauser L."/>
            <person name="Markowitz V."/>
            <person name="Cheng J.-F."/>
            <person name="Hugenholtz P."/>
            <person name="Woyke T."/>
            <person name="Wu D."/>
            <person name="Gronow S."/>
            <person name="Wellnitz S."/>
            <person name="Brambilla E."/>
            <person name="Klenk H.-P."/>
            <person name="Eisen J.A."/>
        </authorList>
    </citation>
    <scope>NUCLEOTIDE SEQUENCE</scope>
    <source>
        <strain>P 36-108</strain>
    </source>
</reference>
<dbReference type="AlphaFoldDB" id="E6SST1"/>
<name>E6SST1_BACT6</name>
<keyword evidence="1" id="KW-0472">Membrane</keyword>
<protein>
    <submittedName>
        <fullName evidence="2">Uncharacterized protein</fullName>
    </submittedName>
</protein>
<evidence type="ECO:0000313" key="2">
    <source>
        <dbReference type="EMBL" id="ADV43194.1"/>
    </source>
</evidence>
<gene>
    <name evidence="2" type="ordered locus">Bache_1184</name>
</gene>
<proteinExistence type="predicted"/>
<keyword evidence="1" id="KW-0812">Transmembrane</keyword>
<sequence>MYIHALIYKIKVLKYFMLLRGAVFVNLCSCNLSYMIVCFSLFILFKYIQIHVK</sequence>
<dbReference type="STRING" id="693979.Bache_1184"/>
<dbReference type="KEGG" id="bhl:Bache_1184"/>
<feature type="transmembrane region" description="Helical" evidence="1">
    <location>
        <begin position="23"/>
        <end position="45"/>
    </location>
</feature>
<organism evidence="2 3">
    <name type="scientific">Bacteroides helcogenes (strain ATCC 35417 / DSM 20613 / JCM 6297 / CCUG 15421 / P 36-108)</name>
    <dbReference type="NCBI Taxonomy" id="693979"/>
    <lineage>
        <taxon>Bacteria</taxon>
        <taxon>Pseudomonadati</taxon>
        <taxon>Bacteroidota</taxon>
        <taxon>Bacteroidia</taxon>
        <taxon>Bacteroidales</taxon>
        <taxon>Bacteroidaceae</taxon>
        <taxon>Bacteroides</taxon>
    </lineage>
</organism>
<keyword evidence="3" id="KW-1185">Reference proteome</keyword>
<dbReference type="EMBL" id="CP002352">
    <property type="protein sequence ID" value="ADV43194.1"/>
    <property type="molecule type" value="Genomic_DNA"/>
</dbReference>
<evidence type="ECO:0000313" key="3">
    <source>
        <dbReference type="Proteomes" id="UP000008630"/>
    </source>
</evidence>
<dbReference type="HOGENOM" id="CLU_3058759_0_0_10"/>